<evidence type="ECO:0000313" key="13">
    <source>
        <dbReference type="EMBL" id="KAK3589416.1"/>
    </source>
</evidence>
<feature type="transmembrane region" description="Helical" evidence="12">
    <location>
        <begin position="134"/>
        <end position="152"/>
    </location>
</feature>
<evidence type="ECO:0000256" key="6">
    <source>
        <dbReference type="ARBA" id="ARBA00022946"/>
    </source>
</evidence>
<keyword evidence="6 12" id="KW-0809">Transit peptide</keyword>
<keyword evidence="14" id="KW-1185">Reference proteome</keyword>
<sequence length="167" mass="18889">MAAVSLLRCCQGARLLLRPQIVKHTLPGLAHPDVASRAITFTAPSLSALDYFRARRGPFTPAEKKGHHKLMASTHWKVERLVAIGMIGIMPTCLFYHAPIMDHLLSTFVLLHGYWGMEGVCTDYIEKFFPYIHYIWRAVTIFAFAGLVHFNYNDVGVCKAIAMLWEL</sequence>
<protein>
    <recommendedName>
        <fullName evidence="12">Succinate dehydrogenase [ubiquinone] cytochrome b small subunit</fullName>
    </recommendedName>
</protein>
<comment type="similarity">
    <text evidence="2 12">Belongs to the CybS family.</text>
</comment>
<reference evidence="13" key="1">
    <citation type="journal article" date="2021" name="Genome Biol. Evol.">
        <title>A High-Quality Reference Genome for a Parasitic Bivalve with Doubly Uniparental Inheritance (Bivalvia: Unionida).</title>
        <authorList>
            <person name="Smith C.H."/>
        </authorList>
    </citation>
    <scope>NUCLEOTIDE SEQUENCE</scope>
    <source>
        <strain evidence="13">CHS0354</strain>
    </source>
</reference>
<dbReference type="GO" id="GO:0006121">
    <property type="term" value="P:mitochondrial electron transport, succinate to ubiquinone"/>
    <property type="evidence" value="ECO:0007669"/>
    <property type="project" value="TreeGrafter"/>
</dbReference>
<keyword evidence="11 12" id="KW-0479">Metal-binding</keyword>
<dbReference type="GO" id="GO:0006099">
    <property type="term" value="P:tricarboxylic acid cycle"/>
    <property type="evidence" value="ECO:0007669"/>
    <property type="project" value="UniProtKB-KW"/>
</dbReference>
<keyword evidence="12" id="KW-0816">Tricarboxylic acid cycle</keyword>
<evidence type="ECO:0000256" key="8">
    <source>
        <dbReference type="ARBA" id="ARBA00023128"/>
    </source>
</evidence>
<dbReference type="Proteomes" id="UP001195483">
    <property type="component" value="Unassembled WGS sequence"/>
</dbReference>
<keyword evidence="4 12" id="KW-0812">Transmembrane</keyword>
<dbReference type="GO" id="GO:0046872">
    <property type="term" value="F:metal ion binding"/>
    <property type="evidence" value="ECO:0007669"/>
    <property type="project" value="UniProtKB-KW"/>
</dbReference>
<comment type="subcellular location">
    <subcellularLocation>
        <location evidence="1 12">Mitochondrion inner membrane</location>
        <topology evidence="1 12">Multi-pass membrane protein</topology>
    </subcellularLocation>
</comment>
<proteinExistence type="inferred from homology"/>
<evidence type="ECO:0000256" key="11">
    <source>
        <dbReference type="PIRSR" id="PIRSR607992-2"/>
    </source>
</evidence>
<evidence type="ECO:0000256" key="9">
    <source>
        <dbReference type="ARBA" id="ARBA00023136"/>
    </source>
</evidence>
<dbReference type="PANTHER" id="PTHR13337:SF2">
    <property type="entry name" value="SUCCINATE DEHYDROGENASE [UBIQUINONE] CYTOCHROME B SMALL SUBUNIT, MITOCHONDRIAL"/>
    <property type="match status" value="1"/>
</dbReference>
<keyword evidence="5 12" id="KW-0999">Mitochondrion inner membrane</keyword>
<dbReference type="GO" id="GO:0005743">
    <property type="term" value="C:mitochondrial inner membrane"/>
    <property type="evidence" value="ECO:0007669"/>
    <property type="project" value="UniProtKB-SubCell"/>
</dbReference>
<dbReference type="AlphaFoldDB" id="A0AAE0SCL7"/>
<comment type="function">
    <text evidence="12">Membrane-anchoring subunit of succinate dehydrogenase (SDH) that is involved in complex II of the mitochondrial electron transport chain and is responsible for transferring electrons from succinate to ubiquinone (coenzyme Q).</text>
</comment>
<dbReference type="InterPro" id="IPR007992">
    <property type="entry name" value="CybS"/>
</dbReference>
<dbReference type="GO" id="GO:0048039">
    <property type="term" value="F:ubiquinone binding"/>
    <property type="evidence" value="ECO:0007669"/>
    <property type="project" value="TreeGrafter"/>
</dbReference>
<evidence type="ECO:0000256" key="3">
    <source>
        <dbReference type="ARBA" id="ARBA00022448"/>
    </source>
</evidence>
<evidence type="ECO:0000256" key="5">
    <source>
        <dbReference type="ARBA" id="ARBA00022792"/>
    </source>
</evidence>
<accession>A0AAE0SCL7</accession>
<dbReference type="CDD" id="cd03496">
    <property type="entry name" value="SQR_TypeC_CybS"/>
    <property type="match status" value="1"/>
</dbReference>
<dbReference type="InterPro" id="IPR034804">
    <property type="entry name" value="SQR/QFR_C/D"/>
</dbReference>
<dbReference type="Gene3D" id="1.20.1300.10">
    <property type="entry name" value="Fumarate reductase/succinate dehydrogenase, transmembrane subunit"/>
    <property type="match status" value="1"/>
</dbReference>
<evidence type="ECO:0000256" key="7">
    <source>
        <dbReference type="ARBA" id="ARBA00022989"/>
    </source>
</evidence>
<evidence type="ECO:0000256" key="2">
    <source>
        <dbReference type="ARBA" id="ARBA00007294"/>
    </source>
</evidence>
<keyword evidence="12" id="KW-0349">Heme</keyword>
<feature type="transmembrane region" description="Helical" evidence="12">
    <location>
        <begin position="81"/>
        <end position="98"/>
    </location>
</feature>
<keyword evidence="8 12" id="KW-0496">Mitochondrion</keyword>
<feature type="binding site" evidence="10">
    <location>
        <position position="124"/>
    </location>
    <ligand>
        <name>a ubiquinone</name>
        <dbReference type="ChEBI" id="CHEBI:16389"/>
        <note>ligand shared with IP/SDHB</note>
    </ligand>
</feature>
<evidence type="ECO:0000256" key="4">
    <source>
        <dbReference type="ARBA" id="ARBA00022692"/>
    </source>
</evidence>
<keyword evidence="12" id="KW-0249">Electron transport</keyword>
<dbReference type="EMBL" id="JAEAOA010001266">
    <property type="protein sequence ID" value="KAK3589416.1"/>
    <property type="molecule type" value="Genomic_DNA"/>
</dbReference>
<name>A0AAE0SCL7_9BIVA</name>
<dbReference type="PANTHER" id="PTHR13337">
    <property type="entry name" value="SUCCINATE DEHYDROGENASE"/>
    <property type="match status" value="1"/>
</dbReference>
<keyword evidence="3 12" id="KW-0813">Transport</keyword>
<evidence type="ECO:0000256" key="12">
    <source>
        <dbReference type="RuleBase" id="RU364031"/>
    </source>
</evidence>
<evidence type="ECO:0000256" key="1">
    <source>
        <dbReference type="ARBA" id="ARBA00004448"/>
    </source>
</evidence>
<keyword evidence="9 12" id="KW-0472">Membrane</keyword>
<dbReference type="Pfam" id="PF05328">
    <property type="entry name" value="CybS"/>
    <property type="match status" value="1"/>
</dbReference>
<dbReference type="GO" id="GO:0020037">
    <property type="term" value="F:heme binding"/>
    <property type="evidence" value="ECO:0007669"/>
    <property type="project" value="TreeGrafter"/>
</dbReference>
<feature type="binding site" description="axial binding residue" evidence="11">
    <location>
        <position position="112"/>
    </location>
    <ligand>
        <name>heme b</name>
        <dbReference type="ChEBI" id="CHEBI:60344"/>
        <note>ligand shared with SDHC</note>
    </ligand>
    <ligandPart>
        <name>Fe</name>
        <dbReference type="ChEBI" id="CHEBI:18248"/>
    </ligandPart>
</feature>
<gene>
    <name evidence="13" type="ORF">CHS0354_020745</name>
</gene>
<keyword evidence="7 12" id="KW-1133">Transmembrane helix</keyword>
<comment type="caution">
    <text evidence="13">The sequence shown here is derived from an EMBL/GenBank/DDBJ whole genome shotgun (WGS) entry which is preliminary data.</text>
</comment>
<evidence type="ECO:0000256" key="10">
    <source>
        <dbReference type="PIRSR" id="PIRSR607992-1"/>
    </source>
</evidence>
<reference evidence="13" key="3">
    <citation type="submission" date="2023-05" db="EMBL/GenBank/DDBJ databases">
        <authorList>
            <person name="Smith C.H."/>
        </authorList>
    </citation>
    <scope>NUCLEOTIDE SEQUENCE</scope>
    <source>
        <strain evidence="13">CHS0354</strain>
        <tissue evidence="13">Mantle</tissue>
    </source>
</reference>
<evidence type="ECO:0000313" key="14">
    <source>
        <dbReference type="Proteomes" id="UP001195483"/>
    </source>
</evidence>
<comment type="caution">
    <text evidence="12">Lacks conserved residue(s) required for the propagation of feature annotation.</text>
</comment>
<keyword evidence="11" id="KW-0408">Iron</keyword>
<organism evidence="13 14">
    <name type="scientific">Potamilus streckersoni</name>
    <dbReference type="NCBI Taxonomy" id="2493646"/>
    <lineage>
        <taxon>Eukaryota</taxon>
        <taxon>Metazoa</taxon>
        <taxon>Spiralia</taxon>
        <taxon>Lophotrochozoa</taxon>
        <taxon>Mollusca</taxon>
        <taxon>Bivalvia</taxon>
        <taxon>Autobranchia</taxon>
        <taxon>Heteroconchia</taxon>
        <taxon>Palaeoheterodonta</taxon>
        <taxon>Unionida</taxon>
        <taxon>Unionoidea</taxon>
        <taxon>Unionidae</taxon>
        <taxon>Ambleminae</taxon>
        <taxon>Lampsilini</taxon>
        <taxon>Potamilus</taxon>
    </lineage>
</organism>
<reference evidence="13" key="2">
    <citation type="journal article" date="2021" name="Genome Biol. Evol.">
        <title>Developing a high-quality reference genome for a parasitic bivalve with doubly uniparental inheritance (Bivalvia: Unionida).</title>
        <authorList>
            <person name="Smith C.H."/>
        </authorList>
    </citation>
    <scope>NUCLEOTIDE SEQUENCE</scope>
    <source>
        <strain evidence="13">CHS0354</strain>
        <tissue evidence="13">Mantle</tissue>
    </source>
</reference>